<dbReference type="NCBIfam" id="TIGR01509">
    <property type="entry name" value="HAD-SF-IA-v3"/>
    <property type="match status" value="1"/>
</dbReference>
<protein>
    <submittedName>
        <fullName evidence="1">HAD family hydrolase</fullName>
    </submittedName>
</protein>
<dbReference type="AlphaFoldDB" id="A0A2S0RB07"/>
<dbReference type="RefSeq" id="WP_108369413.1">
    <property type="nucleotide sequence ID" value="NZ_CP028811.1"/>
</dbReference>
<accession>A0A2S0RB07</accession>
<dbReference type="GO" id="GO:0016787">
    <property type="term" value="F:hydrolase activity"/>
    <property type="evidence" value="ECO:0007669"/>
    <property type="project" value="UniProtKB-KW"/>
</dbReference>
<dbReference type="SUPFAM" id="SSF56784">
    <property type="entry name" value="HAD-like"/>
    <property type="match status" value="1"/>
</dbReference>
<organism evidence="1 2">
    <name type="scientific">Flavobacterium magnum</name>
    <dbReference type="NCBI Taxonomy" id="2162713"/>
    <lineage>
        <taxon>Bacteria</taxon>
        <taxon>Pseudomonadati</taxon>
        <taxon>Bacteroidota</taxon>
        <taxon>Flavobacteriia</taxon>
        <taxon>Flavobacteriales</taxon>
        <taxon>Flavobacteriaceae</taxon>
        <taxon>Flavobacterium</taxon>
    </lineage>
</organism>
<keyword evidence="1" id="KW-0378">Hydrolase</keyword>
<sequence length="201" mass="23328">MAYKNIIFDFGGVLVDWNPRYLYQDHFKDPEQMEWFLKNICTDEWNIEQDRGRTLSEATAMLQRQFPEHHDAIGLYYGKWETMLRGEIPGTVALLHRLKEKGFPLYGLTNWSAETIGIAYRRFAFFGLFDGIVVSGTEKLIKPDPAIYRLLFERYKLKAEECIFIDDNIHNVNAARGLGIHAIHFKDPVQLENELAAVVSL</sequence>
<proteinExistence type="predicted"/>
<dbReference type="InterPro" id="IPR036412">
    <property type="entry name" value="HAD-like_sf"/>
</dbReference>
<evidence type="ECO:0000313" key="1">
    <source>
        <dbReference type="EMBL" id="AWA28826.1"/>
    </source>
</evidence>
<dbReference type="PANTHER" id="PTHR43611:SF3">
    <property type="entry name" value="FLAVIN MONONUCLEOTIDE HYDROLASE 1, CHLOROPLATIC"/>
    <property type="match status" value="1"/>
</dbReference>
<dbReference type="PANTHER" id="PTHR43611">
    <property type="entry name" value="ALPHA-D-GLUCOSE 1-PHOSPHATE PHOSPHATASE"/>
    <property type="match status" value="1"/>
</dbReference>
<dbReference type="Gene3D" id="3.40.50.1000">
    <property type="entry name" value="HAD superfamily/HAD-like"/>
    <property type="match status" value="1"/>
</dbReference>
<dbReference type="Proteomes" id="UP000244193">
    <property type="component" value="Chromosome"/>
</dbReference>
<dbReference type="SFLD" id="SFLDS00003">
    <property type="entry name" value="Haloacid_Dehalogenase"/>
    <property type="match status" value="1"/>
</dbReference>
<keyword evidence="2" id="KW-1185">Reference proteome</keyword>
<dbReference type="PRINTS" id="PR00413">
    <property type="entry name" value="HADHALOGNASE"/>
</dbReference>
<reference evidence="1 2" key="1">
    <citation type="submission" date="2018-04" db="EMBL/GenBank/DDBJ databases">
        <title>Genome sequencing of Flavobacterium sp. HYN0048.</title>
        <authorList>
            <person name="Yi H."/>
            <person name="Baek C."/>
        </authorList>
    </citation>
    <scope>NUCLEOTIDE SEQUENCE [LARGE SCALE GENOMIC DNA]</scope>
    <source>
        <strain evidence="1 2">HYN0048</strain>
    </source>
</reference>
<dbReference type="InterPro" id="IPR006439">
    <property type="entry name" value="HAD-SF_hydro_IA"/>
</dbReference>
<dbReference type="InterPro" id="IPR023214">
    <property type="entry name" value="HAD_sf"/>
</dbReference>
<name>A0A2S0RB07_9FLAO</name>
<dbReference type="OrthoDB" id="9797415at2"/>
<dbReference type="CDD" id="cd02603">
    <property type="entry name" value="HAD_sEH-N_like"/>
    <property type="match status" value="1"/>
</dbReference>
<gene>
    <name evidence="1" type="ORF">HYN48_01260</name>
</gene>
<dbReference type="SFLD" id="SFLDG01129">
    <property type="entry name" value="C1.5:_HAD__Beta-PGM__Phosphata"/>
    <property type="match status" value="1"/>
</dbReference>
<evidence type="ECO:0000313" key="2">
    <source>
        <dbReference type="Proteomes" id="UP000244193"/>
    </source>
</evidence>
<dbReference type="KEGG" id="fmg:HYN48_01260"/>
<dbReference type="Pfam" id="PF00702">
    <property type="entry name" value="Hydrolase"/>
    <property type="match status" value="1"/>
</dbReference>
<dbReference type="EMBL" id="CP028811">
    <property type="protein sequence ID" value="AWA28826.1"/>
    <property type="molecule type" value="Genomic_DNA"/>
</dbReference>